<evidence type="ECO:0000313" key="1">
    <source>
        <dbReference type="EMBL" id="GBN47728.1"/>
    </source>
</evidence>
<dbReference type="Proteomes" id="UP000499080">
    <property type="component" value="Unassembled WGS sequence"/>
</dbReference>
<keyword evidence="3" id="KW-1185">Reference proteome</keyword>
<accession>A0A4Y2P734</accession>
<sequence length="112" mass="12745">MKHPFKKITVIAQNTRISQQHFHSLPSLSVMDCIHEAFALSVRAATPSGYGFQLIEGSSSLSPNSLQTSSYPFCIRASIRLYVEHLVAYRRVFFEPSEVNSLHMQFLLHSLY</sequence>
<evidence type="ECO:0000313" key="3">
    <source>
        <dbReference type="Proteomes" id="UP000499080"/>
    </source>
</evidence>
<proteinExistence type="predicted"/>
<comment type="caution">
    <text evidence="1">The sequence shown here is derived from an EMBL/GenBank/DDBJ whole genome shotgun (WGS) entry which is preliminary data.</text>
</comment>
<dbReference type="EMBL" id="BGPR01026891">
    <property type="protein sequence ID" value="GBN96969.1"/>
    <property type="molecule type" value="Genomic_DNA"/>
</dbReference>
<name>A0A4Y2P734_ARAVE</name>
<dbReference type="EMBL" id="BGPR01010730">
    <property type="protein sequence ID" value="GBN47728.1"/>
    <property type="molecule type" value="Genomic_DNA"/>
</dbReference>
<reference evidence="1 3" key="1">
    <citation type="journal article" date="2019" name="Sci. Rep.">
        <title>Orb-weaving spider Araneus ventricosus genome elucidates the spidroin gene catalogue.</title>
        <authorList>
            <person name="Kono N."/>
            <person name="Nakamura H."/>
            <person name="Ohtoshi R."/>
            <person name="Moran D.A.P."/>
            <person name="Shinohara A."/>
            <person name="Yoshida Y."/>
            <person name="Fujiwara M."/>
            <person name="Mori M."/>
            <person name="Tomita M."/>
            <person name="Arakawa K."/>
        </authorList>
    </citation>
    <scope>NUCLEOTIDE SEQUENCE [LARGE SCALE GENOMIC DNA]</scope>
</reference>
<dbReference type="AlphaFoldDB" id="A0A4Y2P734"/>
<organism evidence="1 3">
    <name type="scientific">Araneus ventricosus</name>
    <name type="common">Orbweaver spider</name>
    <name type="synonym">Epeira ventricosa</name>
    <dbReference type="NCBI Taxonomy" id="182803"/>
    <lineage>
        <taxon>Eukaryota</taxon>
        <taxon>Metazoa</taxon>
        <taxon>Ecdysozoa</taxon>
        <taxon>Arthropoda</taxon>
        <taxon>Chelicerata</taxon>
        <taxon>Arachnida</taxon>
        <taxon>Araneae</taxon>
        <taxon>Araneomorphae</taxon>
        <taxon>Entelegynae</taxon>
        <taxon>Araneoidea</taxon>
        <taxon>Araneidae</taxon>
        <taxon>Araneus</taxon>
    </lineage>
</organism>
<protein>
    <submittedName>
        <fullName evidence="1">Uncharacterized protein</fullName>
    </submittedName>
</protein>
<evidence type="ECO:0000313" key="2">
    <source>
        <dbReference type="EMBL" id="GBN96969.1"/>
    </source>
</evidence>
<gene>
    <name evidence="1" type="ORF">AVEN_39068_1</name>
    <name evidence="2" type="ORF">AVEN_65737_1</name>
</gene>